<evidence type="ECO:0000256" key="2">
    <source>
        <dbReference type="ARBA" id="ARBA00010679"/>
    </source>
</evidence>
<evidence type="ECO:0000256" key="5">
    <source>
        <dbReference type="ARBA" id="ARBA00022801"/>
    </source>
</evidence>
<dbReference type="PANTHER" id="PTHR10242:SF2">
    <property type="entry name" value="N-GLYCOSYLASE_DNA LYASE"/>
    <property type="match status" value="1"/>
</dbReference>
<dbReference type="Proteomes" id="UP001168821">
    <property type="component" value="Unassembled WGS sequence"/>
</dbReference>
<dbReference type="GO" id="GO:0006285">
    <property type="term" value="P:base-excision repair, AP site formation"/>
    <property type="evidence" value="ECO:0007669"/>
    <property type="project" value="TreeGrafter"/>
</dbReference>
<feature type="domain" description="HhH-GPD" evidence="14">
    <location>
        <begin position="126"/>
        <end position="293"/>
    </location>
</feature>
<evidence type="ECO:0000256" key="11">
    <source>
        <dbReference type="ARBA" id="ARBA00025652"/>
    </source>
</evidence>
<dbReference type="InterPro" id="IPR023170">
    <property type="entry name" value="HhH_base_excis_C"/>
</dbReference>
<evidence type="ECO:0000259" key="14">
    <source>
        <dbReference type="SMART" id="SM00478"/>
    </source>
</evidence>
<dbReference type="PANTHER" id="PTHR10242">
    <property type="entry name" value="8-OXOGUANINE DNA GLYCOSYLASE"/>
    <property type="match status" value="1"/>
</dbReference>
<dbReference type="Gene3D" id="1.10.340.30">
    <property type="entry name" value="Hypothetical protein, domain 2"/>
    <property type="match status" value="1"/>
</dbReference>
<dbReference type="FunFam" id="1.10.340.30:FF:000006">
    <property type="entry name" value="N-glycosylase/DNA lyase isoform X2"/>
    <property type="match status" value="1"/>
</dbReference>
<dbReference type="EMBL" id="JALNTZ010000006">
    <property type="protein sequence ID" value="KAJ3649923.1"/>
    <property type="molecule type" value="Genomic_DNA"/>
</dbReference>
<dbReference type="AlphaFoldDB" id="A0AA38I5J1"/>
<dbReference type="InterPro" id="IPR012904">
    <property type="entry name" value="OGG_N"/>
</dbReference>
<dbReference type="GO" id="GO:0034039">
    <property type="term" value="F:8-oxo-7,8-dihydroguanine DNA N-glycosylase activity"/>
    <property type="evidence" value="ECO:0007669"/>
    <property type="project" value="TreeGrafter"/>
</dbReference>
<gene>
    <name evidence="15" type="ORF">Zmor_021639</name>
</gene>
<evidence type="ECO:0000256" key="7">
    <source>
        <dbReference type="ARBA" id="ARBA00023239"/>
    </source>
</evidence>
<organism evidence="15 16">
    <name type="scientific">Zophobas morio</name>
    <dbReference type="NCBI Taxonomy" id="2755281"/>
    <lineage>
        <taxon>Eukaryota</taxon>
        <taxon>Metazoa</taxon>
        <taxon>Ecdysozoa</taxon>
        <taxon>Arthropoda</taxon>
        <taxon>Hexapoda</taxon>
        <taxon>Insecta</taxon>
        <taxon>Pterygota</taxon>
        <taxon>Neoptera</taxon>
        <taxon>Endopterygota</taxon>
        <taxon>Coleoptera</taxon>
        <taxon>Polyphaga</taxon>
        <taxon>Cucujiformia</taxon>
        <taxon>Tenebrionidae</taxon>
        <taxon>Zophobas</taxon>
    </lineage>
</organism>
<dbReference type="SUPFAM" id="SSF48150">
    <property type="entry name" value="DNA-glycosylase"/>
    <property type="match status" value="1"/>
</dbReference>
<dbReference type="FunFam" id="1.10.1670.10:FF:000005">
    <property type="entry name" value="N-glycosylase/DNA lyase OGG1"/>
    <property type="match status" value="1"/>
</dbReference>
<comment type="function">
    <text evidence="11">DNA repair enzyme that incises DNA at 8-oxoG residues. Excises 7,8-dihydro-8-oxoguanine and 2,6-diamino-4-hydroxy-5-N-methylformamidopyrimidine (FAPY) from damaged DNA. Has a beta-lyase activity that nicks DNA 3' to the lesion.</text>
</comment>
<dbReference type="InterPro" id="IPR052054">
    <property type="entry name" value="Oxidative_DNA_repair_enzyme"/>
</dbReference>
<dbReference type="SUPFAM" id="SSF55945">
    <property type="entry name" value="TATA-box binding protein-like"/>
    <property type="match status" value="1"/>
</dbReference>
<evidence type="ECO:0000256" key="10">
    <source>
        <dbReference type="ARBA" id="ARBA00023295"/>
    </source>
</evidence>
<comment type="subcellular location">
    <subcellularLocation>
        <location evidence="1">Nucleus</location>
    </subcellularLocation>
</comment>
<dbReference type="InterPro" id="IPR003265">
    <property type="entry name" value="HhH-GPD_domain"/>
</dbReference>
<dbReference type="Gene3D" id="1.10.1670.10">
    <property type="entry name" value="Helix-hairpin-Helix base-excision DNA repair enzymes (C-terminal)"/>
    <property type="match status" value="1"/>
</dbReference>
<keyword evidence="7" id="KW-0456">Lyase</keyword>
<dbReference type="GO" id="GO:0006289">
    <property type="term" value="P:nucleotide-excision repair"/>
    <property type="evidence" value="ECO:0007669"/>
    <property type="project" value="InterPro"/>
</dbReference>
<keyword evidence="4" id="KW-0227">DNA damage</keyword>
<dbReference type="GO" id="GO:0005634">
    <property type="term" value="C:nucleus"/>
    <property type="evidence" value="ECO:0007669"/>
    <property type="project" value="UniProtKB-SubCell"/>
</dbReference>
<dbReference type="GO" id="GO:0140078">
    <property type="term" value="F:class I DNA-(apurinic or apyrimidinic site) endonuclease activity"/>
    <property type="evidence" value="ECO:0007669"/>
    <property type="project" value="UniProtKB-EC"/>
</dbReference>
<comment type="caution">
    <text evidence="15">The sequence shown here is derived from an EMBL/GenBank/DDBJ whole genome shotgun (WGS) entry which is preliminary data.</text>
</comment>
<comment type="similarity">
    <text evidence="2">Belongs to the type-1 OGG1 family.</text>
</comment>
<evidence type="ECO:0000313" key="16">
    <source>
        <dbReference type="Proteomes" id="UP001168821"/>
    </source>
</evidence>
<keyword evidence="16" id="KW-1185">Reference proteome</keyword>
<keyword evidence="10" id="KW-0326">Glycosidase</keyword>
<comment type="catalytic activity">
    <reaction evidence="12">
        <text>2'-deoxyribonucleotide-(2'-deoxyribose 5'-phosphate)-2'-deoxyribonucleotide-DNA = a 3'-end 2'-deoxyribonucleotide-(2,3-dehydro-2,3-deoxyribose 5'-phosphate)-DNA + a 5'-end 5'-phospho-2'-deoxyribonucleoside-DNA + H(+)</text>
        <dbReference type="Rhea" id="RHEA:66592"/>
        <dbReference type="Rhea" id="RHEA-COMP:13180"/>
        <dbReference type="Rhea" id="RHEA-COMP:16897"/>
        <dbReference type="Rhea" id="RHEA-COMP:17067"/>
        <dbReference type="ChEBI" id="CHEBI:15378"/>
        <dbReference type="ChEBI" id="CHEBI:136412"/>
        <dbReference type="ChEBI" id="CHEBI:157695"/>
        <dbReference type="ChEBI" id="CHEBI:167181"/>
        <dbReference type="EC" id="4.2.99.18"/>
    </reaction>
</comment>
<keyword evidence="6" id="KW-0234">DNA repair</keyword>
<accession>A0AA38I5J1</accession>
<dbReference type="GO" id="GO:0003684">
    <property type="term" value="F:damaged DNA binding"/>
    <property type="evidence" value="ECO:0007669"/>
    <property type="project" value="InterPro"/>
</dbReference>
<dbReference type="Pfam" id="PF07934">
    <property type="entry name" value="OGG_N"/>
    <property type="match status" value="1"/>
</dbReference>
<dbReference type="SMART" id="SM00478">
    <property type="entry name" value="ENDO3c"/>
    <property type="match status" value="1"/>
</dbReference>
<evidence type="ECO:0000256" key="12">
    <source>
        <dbReference type="ARBA" id="ARBA00044632"/>
    </source>
</evidence>
<keyword evidence="8" id="KW-0539">Nucleus</keyword>
<evidence type="ECO:0000256" key="4">
    <source>
        <dbReference type="ARBA" id="ARBA00022763"/>
    </source>
</evidence>
<evidence type="ECO:0000313" key="15">
    <source>
        <dbReference type="EMBL" id="KAJ3649923.1"/>
    </source>
</evidence>
<dbReference type="Gene3D" id="3.30.310.40">
    <property type="match status" value="1"/>
</dbReference>
<protein>
    <recommendedName>
        <fullName evidence="13">N-glycosylase/DNA lyase</fullName>
        <ecNumber evidence="3">4.2.99.18</ecNumber>
    </recommendedName>
</protein>
<keyword evidence="5" id="KW-0378">Hydrolase</keyword>
<dbReference type="EC" id="4.2.99.18" evidence="3"/>
<name>A0AA38I5J1_9CUCU</name>
<keyword evidence="9" id="KW-0511">Multifunctional enzyme</keyword>
<reference evidence="15" key="1">
    <citation type="journal article" date="2023" name="G3 (Bethesda)">
        <title>Whole genome assemblies of Zophobas morio and Tenebrio molitor.</title>
        <authorList>
            <person name="Kaur S."/>
            <person name="Stinson S.A."/>
            <person name="diCenzo G.C."/>
        </authorList>
    </citation>
    <scope>NUCLEOTIDE SEQUENCE</scope>
    <source>
        <strain evidence="15">QUZm001</strain>
    </source>
</reference>
<evidence type="ECO:0000256" key="6">
    <source>
        <dbReference type="ARBA" id="ARBA00023204"/>
    </source>
</evidence>
<dbReference type="Pfam" id="PF00730">
    <property type="entry name" value="HhH-GPD"/>
    <property type="match status" value="1"/>
</dbReference>
<sequence length="308" mass="35760">MVRQWYKLVCERERVQLLGTLNGGQSFRWKFIEKDGDKKWIGVFANHVWILKQNDDSIEYQVHGSNNGEPFYNDLLANYFQLNLDLKQNFTEWSLKDPIFKEAATQFYGIRILKQELVENIFSFICSSNNNIGRISGMVEKLARLYGEKICELDGQVYYSFPRAEALANDNVESVLKKEGFGYRAKYIHESAKLMVRKGGKRWLEDLKKLPYEEAKNKLMTLTGIGPKVADCICLMSLDHLQSIPVDTHVYQIARKFYMPNLPKRKAVTAKIYKDIGDHFRELYGPKAGWAHTVLFCADLKKFQSDDK</sequence>
<evidence type="ECO:0000256" key="9">
    <source>
        <dbReference type="ARBA" id="ARBA00023268"/>
    </source>
</evidence>
<evidence type="ECO:0000256" key="1">
    <source>
        <dbReference type="ARBA" id="ARBA00004123"/>
    </source>
</evidence>
<dbReference type="CDD" id="cd00056">
    <property type="entry name" value="ENDO3c"/>
    <property type="match status" value="1"/>
</dbReference>
<proteinExistence type="inferred from homology"/>
<dbReference type="InterPro" id="IPR011257">
    <property type="entry name" value="DNA_glycosylase"/>
</dbReference>
<evidence type="ECO:0000256" key="3">
    <source>
        <dbReference type="ARBA" id="ARBA00012720"/>
    </source>
</evidence>
<evidence type="ECO:0000256" key="13">
    <source>
        <dbReference type="ARBA" id="ARBA00073127"/>
    </source>
</evidence>
<evidence type="ECO:0000256" key="8">
    <source>
        <dbReference type="ARBA" id="ARBA00023242"/>
    </source>
</evidence>